<dbReference type="STRING" id="1798508.A3A35_00890"/>
<evidence type="ECO:0008006" key="3">
    <source>
        <dbReference type="Google" id="ProtNLM"/>
    </source>
</evidence>
<dbReference type="InterPro" id="IPR027417">
    <property type="entry name" value="P-loop_NTPase"/>
</dbReference>
<proteinExistence type="predicted"/>
<protein>
    <recommendedName>
        <fullName evidence="3">(d)CMP kinase</fullName>
    </recommendedName>
</protein>
<dbReference type="PANTHER" id="PTHR41930">
    <property type="entry name" value="UPF0200 PROTEIN MJ1399"/>
    <property type="match status" value="1"/>
</dbReference>
<dbReference type="EMBL" id="MFLV01000002">
    <property type="protein sequence ID" value="OGG72056.1"/>
    <property type="molecule type" value="Genomic_DNA"/>
</dbReference>
<sequence>MVLSRFNLGNLLVGIRLVESSDFIQEGQLGYNMILGITGRSGAGKGTIVEYLVKKHGFKHYSIRGYLKKEIDRRGLLSNRDTMTEMANEIRAKHGAGYISQQILGEALLQSENSVIESIRSVADAKYLKSHGAQIWAVDADIQERFKRITQRGSETDQVSFDEFVVQEEREEDNNDPTKANIAGVIKLADTVLYNNETTEELYAKVEAALLIN</sequence>
<gene>
    <name evidence="1" type="ORF">A3A35_00890</name>
</gene>
<dbReference type="AlphaFoldDB" id="A0A1F6EEH0"/>
<name>A0A1F6EEH0_9BACT</name>
<dbReference type="Proteomes" id="UP000179115">
    <property type="component" value="Unassembled WGS sequence"/>
</dbReference>
<evidence type="ECO:0000313" key="2">
    <source>
        <dbReference type="Proteomes" id="UP000179115"/>
    </source>
</evidence>
<dbReference type="PANTHER" id="PTHR41930:SF1">
    <property type="entry name" value="DEPHOSPHO-COA KINASE"/>
    <property type="match status" value="1"/>
</dbReference>
<dbReference type="SUPFAM" id="SSF52540">
    <property type="entry name" value="P-loop containing nucleoside triphosphate hydrolases"/>
    <property type="match status" value="1"/>
</dbReference>
<organism evidence="1 2">
    <name type="scientific">Candidatus Kaiserbacteria bacterium RIFCSPLOWO2_01_FULL_51_21</name>
    <dbReference type="NCBI Taxonomy" id="1798508"/>
    <lineage>
        <taxon>Bacteria</taxon>
        <taxon>Candidatus Kaiseribacteriota</taxon>
    </lineage>
</organism>
<dbReference type="Gene3D" id="3.40.50.300">
    <property type="entry name" value="P-loop containing nucleotide triphosphate hydrolases"/>
    <property type="match status" value="1"/>
</dbReference>
<dbReference type="Pfam" id="PF13207">
    <property type="entry name" value="AAA_17"/>
    <property type="match status" value="1"/>
</dbReference>
<evidence type="ECO:0000313" key="1">
    <source>
        <dbReference type="EMBL" id="OGG72056.1"/>
    </source>
</evidence>
<reference evidence="1 2" key="1">
    <citation type="journal article" date="2016" name="Nat. Commun.">
        <title>Thousands of microbial genomes shed light on interconnected biogeochemical processes in an aquifer system.</title>
        <authorList>
            <person name="Anantharaman K."/>
            <person name="Brown C.T."/>
            <person name="Hug L.A."/>
            <person name="Sharon I."/>
            <person name="Castelle C.J."/>
            <person name="Probst A.J."/>
            <person name="Thomas B.C."/>
            <person name="Singh A."/>
            <person name="Wilkins M.J."/>
            <person name="Karaoz U."/>
            <person name="Brodie E.L."/>
            <person name="Williams K.H."/>
            <person name="Hubbard S.S."/>
            <person name="Banfield J.F."/>
        </authorList>
    </citation>
    <scope>NUCLEOTIDE SEQUENCE [LARGE SCALE GENOMIC DNA]</scope>
</reference>
<comment type="caution">
    <text evidence="1">The sequence shown here is derived from an EMBL/GenBank/DDBJ whole genome shotgun (WGS) entry which is preliminary data.</text>
</comment>
<accession>A0A1F6EEH0</accession>